<dbReference type="EMBL" id="CP060053">
    <property type="protein sequence ID" value="QNE07387.1"/>
    <property type="molecule type" value="Genomic_DNA"/>
</dbReference>
<name>A0A1Z1FGE0_9SPHN</name>
<dbReference type="EMBL" id="CP019603">
    <property type="protein sequence ID" value="ARU17879.1"/>
    <property type="molecule type" value="Genomic_DNA"/>
</dbReference>
<geneLocation type="plasmid" evidence="1">
    <name>pCME4A9I</name>
</geneLocation>
<gene>
    <name evidence="1" type="ORF">A9D14_16270</name>
    <name evidence="2" type="ORF">H4O24_15985</name>
</gene>
<evidence type="ECO:0000313" key="4">
    <source>
        <dbReference type="Proteomes" id="UP000515297"/>
    </source>
</evidence>
<protein>
    <submittedName>
        <fullName evidence="2">Glycosyl transferase</fullName>
    </submittedName>
</protein>
<evidence type="ECO:0000313" key="1">
    <source>
        <dbReference type="EMBL" id="ARU17879.1"/>
    </source>
</evidence>
<dbReference type="STRING" id="450378.GCA_001661675_03269"/>
<geneLocation type="plasmid" evidence="2 4">
    <name>plas1</name>
</geneLocation>
<reference evidence="1 3" key="1">
    <citation type="submission" date="2017-01" db="EMBL/GenBank/DDBJ databases">
        <title>Complete genome sequence of esterase-producing bacterium Croceicoccus marinus E4A9.</title>
        <authorList>
            <person name="Wu Y.-H."/>
            <person name="Cheng H."/>
            <person name="Xu L."/>
            <person name="Huo Y.-Y."/>
            <person name="Wang C.-S."/>
            <person name="Xu X.-W."/>
        </authorList>
    </citation>
    <scope>NUCLEOTIDE SEQUENCE [LARGE SCALE GENOMIC DNA]</scope>
    <source>
        <strain evidence="1 3">E4A9</strain>
        <plasmid evidence="1">pCME4A9I</plasmid>
        <plasmid evidence="3">Plasmid pcme4a9i</plasmid>
    </source>
</reference>
<dbReference type="InterPro" id="IPR043148">
    <property type="entry name" value="TagF_C"/>
</dbReference>
<dbReference type="GO" id="GO:0016740">
    <property type="term" value="F:transferase activity"/>
    <property type="evidence" value="ECO:0007669"/>
    <property type="project" value="UniProtKB-KW"/>
</dbReference>
<keyword evidence="1" id="KW-0614">Plasmid</keyword>
<dbReference type="Proteomes" id="UP000195807">
    <property type="component" value="Plasmid pCME4A9I"/>
</dbReference>
<keyword evidence="3" id="KW-1185">Reference proteome</keyword>
<proteinExistence type="predicted"/>
<reference evidence="2 4" key="2">
    <citation type="submission" date="2020-08" db="EMBL/GenBank/DDBJ databases">
        <authorList>
            <person name="Liu G."/>
            <person name="Sun C."/>
        </authorList>
    </citation>
    <scope>NUCLEOTIDE SEQUENCE [LARGE SCALE GENOMIC DNA]</scope>
    <source>
        <strain evidence="2 4">OT19</strain>
        <plasmid evidence="2 4">plas1</plasmid>
    </source>
</reference>
<dbReference type="RefSeq" id="WP_066850245.1">
    <property type="nucleotide sequence ID" value="NZ_CP019603.1"/>
</dbReference>
<geneLocation type="plasmid" evidence="3">
    <name>pcme4a9i</name>
</geneLocation>
<dbReference type="Gene3D" id="3.40.50.12580">
    <property type="match status" value="1"/>
</dbReference>
<dbReference type="Proteomes" id="UP000515297">
    <property type="component" value="Plasmid plas1"/>
</dbReference>
<keyword evidence="2" id="KW-0808">Transferase</keyword>
<organism evidence="1 3">
    <name type="scientific">Croceicoccus marinus</name>
    <dbReference type="NCBI Taxonomy" id="450378"/>
    <lineage>
        <taxon>Bacteria</taxon>
        <taxon>Pseudomonadati</taxon>
        <taxon>Pseudomonadota</taxon>
        <taxon>Alphaproteobacteria</taxon>
        <taxon>Sphingomonadales</taxon>
        <taxon>Erythrobacteraceae</taxon>
        <taxon>Croceicoccus</taxon>
    </lineage>
</organism>
<sequence length="442" mass="47921">MGKITSCFHAPPTAARNIHWREHIPDAPCTRAPFTRDPRPEAMTPILHVPAIGGQHQFAHFLPVAFELAASGTCDVRIFVPSPADAHAVRALAARLGMAAPDITVMDMPRAARASLPFALRKIAQLLAWAPRIRQADAILCAERTSTILKRLPGRCPPLIHIPHGAGDRAVGFEDRFRFFDRVIVSGAKDRDRLIREGCVAADRCSVGGPVKLAALLRPGAERPRPLSGVRPVILYNPHFHRRMGTGPLIARQLAETIRAGDRYDLIIAPHVRLAQGLGRAARAEWEALAVPGRVMVDLGSERSSDMSYTLAADLYVGDVSSQVYEYLVRPRPCLFVNGHGAQWRGNPDYAMWRFGPVIEPGADLAAAIDHAFASWTDFREAQMAQTQAAFDGIGWDAAGHARFHGADPVQRAAAIVTRELAQGSVPAWVPAGGETLAPVSG</sequence>
<accession>A0A1Z1FGE0</accession>
<evidence type="ECO:0000313" key="3">
    <source>
        <dbReference type="Proteomes" id="UP000195807"/>
    </source>
</evidence>
<dbReference type="KEGG" id="cman:A9D14_16270"/>
<dbReference type="SUPFAM" id="SSF53756">
    <property type="entry name" value="UDP-Glycosyltransferase/glycogen phosphorylase"/>
    <property type="match status" value="1"/>
</dbReference>
<evidence type="ECO:0000313" key="2">
    <source>
        <dbReference type="EMBL" id="QNE07387.1"/>
    </source>
</evidence>
<dbReference type="AlphaFoldDB" id="A0A1Z1FGE0"/>